<evidence type="ECO:0000259" key="1">
    <source>
        <dbReference type="Pfam" id="PF01381"/>
    </source>
</evidence>
<dbReference type="SUPFAM" id="SSF47413">
    <property type="entry name" value="lambda repressor-like DNA-binding domains"/>
    <property type="match status" value="1"/>
</dbReference>
<dbReference type="Gene3D" id="1.10.260.40">
    <property type="entry name" value="lambda repressor-like DNA-binding domains"/>
    <property type="match status" value="1"/>
</dbReference>
<dbReference type="CDD" id="cd00093">
    <property type="entry name" value="HTH_XRE"/>
    <property type="match status" value="1"/>
</dbReference>
<gene>
    <name evidence="2" type="ORF">PARHAE_00731</name>
</gene>
<dbReference type="GO" id="GO:0003677">
    <property type="term" value="F:DNA binding"/>
    <property type="evidence" value="ECO:0007669"/>
    <property type="project" value="InterPro"/>
</dbReference>
<protein>
    <recommendedName>
        <fullName evidence="1">HTH cro/C1-type domain-containing protein</fullName>
    </recommendedName>
</protein>
<dbReference type="InterPro" id="IPR001387">
    <property type="entry name" value="Cro/C1-type_HTH"/>
</dbReference>
<proteinExistence type="predicted"/>
<dbReference type="OrthoDB" id="7582299at2"/>
<dbReference type="AlphaFoldDB" id="A0A447IJB9"/>
<dbReference type="Proteomes" id="UP000270743">
    <property type="component" value="Unassembled WGS sequence"/>
</dbReference>
<organism evidence="2 3">
    <name type="scientific">Paracoccus haematequi</name>
    <dbReference type="NCBI Taxonomy" id="2491866"/>
    <lineage>
        <taxon>Bacteria</taxon>
        <taxon>Pseudomonadati</taxon>
        <taxon>Pseudomonadota</taxon>
        <taxon>Alphaproteobacteria</taxon>
        <taxon>Rhodobacterales</taxon>
        <taxon>Paracoccaceae</taxon>
        <taxon>Paracoccus</taxon>
    </lineage>
</organism>
<evidence type="ECO:0000313" key="3">
    <source>
        <dbReference type="Proteomes" id="UP000270743"/>
    </source>
</evidence>
<dbReference type="Pfam" id="PF01381">
    <property type="entry name" value="HTH_3"/>
    <property type="match status" value="1"/>
</dbReference>
<name>A0A447IJB9_9RHOB</name>
<dbReference type="EMBL" id="UZWE01000021">
    <property type="protein sequence ID" value="VDS07554.1"/>
    <property type="molecule type" value="Genomic_DNA"/>
</dbReference>
<evidence type="ECO:0000313" key="2">
    <source>
        <dbReference type="EMBL" id="VDS07554.1"/>
    </source>
</evidence>
<accession>A0A447IJB9</accession>
<reference evidence="2 3" key="1">
    <citation type="submission" date="2018-12" db="EMBL/GenBank/DDBJ databases">
        <authorList>
            <person name="Criscuolo A."/>
        </authorList>
    </citation>
    <scope>NUCLEOTIDE SEQUENCE [LARGE SCALE GENOMIC DNA]</scope>
    <source>
        <strain evidence="2">ACIP1116241</strain>
    </source>
</reference>
<feature type="domain" description="HTH cro/C1-type" evidence="1">
    <location>
        <begin position="17"/>
        <end position="58"/>
    </location>
</feature>
<sequence>MHLVHYAAMSKLTHYLAKEGLTQRAFAARVSVDPSIISRLTREEMTPGLQLAVDIERETNGFVPASSWVEASLKRAG</sequence>
<dbReference type="InterPro" id="IPR010982">
    <property type="entry name" value="Lambda_DNA-bd_dom_sf"/>
</dbReference>
<keyword evidence="3" id="KW-1185">Reference proteome</keyword>